<dbReference type="AlphaFoldDB" id="A0A077ZWD7"/>
<feature type="compositionally biased region" description="Polar residues" evidence="1">
    <location>
        <begin position="231"/>
        <end position="246"/>
    </location>
</feature>
<feature type="compositionally biased region" description="Basic and acidic residues" evidence="1">
    <location>
        <begin position="216"/>
        <end position="226"/>
    </location>
</feature>
<reference evidence="2 3" key="1">
    <citation type="submission" date="2014-06" db="EMBL/GenBank/DDBJ databases">
        <authorList>
            <person name="Swart Estienne"/>
        </authorList>
    </citation>
    <scope>NUCLEOTIDE SEQUENCE [LARGE SCALE GENOMIC DNA]</scope>
    <source>
        <strain evidence="2 3">130c</strain>
    </source>
</reference>
<feature type="region of interest" description="Disordered" evidence="1">
    <location>
        <begin position="169"/>
        <end position="246"/>
    </location>
</feature>
<dbReference type="SUPFAM" id="SSF50978">
    <property type="entry name" value="WD40 repeat-like"/>
    <property type="match status" value="1"/>
</dbReference>
<accession>A0A077ZWD7</accession>
<evidence type="ECO:0000256" key="1">
    <source>
        <dbReference type="SAM" id="MobiDB-lite"/>
    </source>
</evidence>
<dbReference type="InterPro" id="IPR036322">
    <property type="entry name" value="WD40_repeat_dom_sf"/>
</dbReference>
<gene>
    <name evidence="2" type="primary">Contig9491.g10154</name>
    <name evidence="2" type="ORF">STYLEM_2891</name>
</gene>
<evidence type="ECO:0000313" key="2">
    <source>
        <dbReference type="EMBL" id="CDW73901.1"/>
    </source>
</evidence>
<evidence type="ECO:0008006" key="4">
    <source>
        <dbReference type="Google" id="ProtNLM"/>
    </source>
</evidence>
<keyword evidence="3" id="KW-1185">Reference proteome</keyword>
<feature type="compositionally biased region" description="Basic and acidic residues" evidence="1">
    <location>
        <begin position="200"/>
        <end position="209"/>
    </location>
</feature>
<dbReference type="Proteomes" id="UP000039865">
    <property type="component" value="Unassembled WGS sequence"/>
</dbReference>
<feature type="compositionally biased region" description="Low complexity" evidence="1">
    <location>
        <begin position="176"/>
        <end position="190"/>
    </location>
</feature>
<proteinExistence type="predicted"/>
<evidence type="ECO:0000313" key="3">
    <source>
        <dbReference type="Proteomes" id="UP000039865"/>
    </source>
</evidence>
<dbReference type="InParanoid" id="A0A077ZWD7"/>
<protein>
    <recommendedName>
        <fullName evidence="4">WD40-repeat-containing domain</fullName>
    </recommendedName>
</protein>
<sequence length="625" mass="72677">MSRSQQHIDQEIINFVKISVLNLKQLIGSWEMSAKIFQQLISLSGHQDQGILDYLENRKDAEKVIHFNSSNNQYSKFESQDEESYYSSELQMIVQKENSINQSIQFDMSQVTHERKKMPLTLRNNIVDIQILGLKKNIQMLSQLNNVSINNKQIIIQQRNNQLILKEKESQDKQIDQSQQISNKNSNQEQAFNGQKNKLQKGEEIKQKNIDSNQDSNKKIGNDGKNKNLNPQDNQNQFTTKGQGWENQQSKNILLQDPQFKHLKKVSKDEQDKFNNLKLVKEINLSSDKKTTTLFYNNIDEKLLLGLNDAQTQLFSIKQNQEWVLTHPNTPISIFNYKESIYCGQLSSQVTVLDQSTYQQKTVIMTKEVVIKIISFIQFDNQSQISQEYLAFLEEKGFIEFYCPQEDSIIFSYQHSCQMDIKDGFQVQNSNQICLAFAQLQNNVYSRGQLSFIEVIKSQNTHQQSSNNYDNSVKVTQEIKIEELENIDYFNNKSVFCIQQISTNCFIACCINSSFFFFNRERPQDVQQIFNPSSSINYNSLIKIEGFGENLPYLFFRDSRSLGVINCKTLEAFTLAKGIDYARCGNLYSLEQSRDKEDGKINLYTMTYDRKLNKRQLLIYALDIS</sequence>
<name>A0A077ZWD7_STYLE</name>
<organism evidence="2 3">
    <name type="scientific">Stylonychia lemnae</name>
    <name type="common">Ciliate</name>
    <dbReference type="NCBI Taxonomy" id="5949"/>
    <lineage>
        <taxon>Eukaryota</taxon>
        <taxon>Sar</taxon>
        <taxon>Alveolata</taxon>
        <taxon>Ciliophora</taxon>
        <taxon>Intramacronucleata</taxon>
        <taxon>Spirotrichea</taxon>
        <taxon>Stichotrichia</taxon>
        <taxon>Sporadotrichida</taxon>
        <taxon>Oxytrichidae</taxon>
        <taxon>Stylonychinae</taxon>
        <taxon>Stylonychia</taxon>
    </lineage>
</organism>
<dbReference type="EMBL" id="CCKQ01002793">
    <property type="protein sequence ID" value="CDW73901.1"/>
    <property type="molecule type" value="Genomic_DNA"/>
</dbReference>